<organism evidence="7 8">
    <name type="scientific">Modicisalibacter muralis</name>
    <dbReference type="NCBI Taxonomy" id="119000"/>
    <lineage>
        <taxon>Bacteria</taxon>
        <taxon>Pseudomonadati</taxon>
        <taxon>Pseudomonadota</taxon>
        <taxon>Gammaproteobacteria</taxon>
        <taxon>Oceanospirillales</taxon>
        <taxon>Halomonadaceae</taxon>
        <taxon>Modicisalibacter</taxon>
    </lineage>
</organism>
<dbReference type="EMBL" id="FNGI01000002">
    <property type="protein sequence ID" value="SDL23158.1"/>
    <property type="molecule type" value="Genomic_DNA"/>
</dbReference>
<feature type="transmembrane region" description="Helical" evidence="5">
    <location>
        <begin position="274"/>
        <end position="293"/>
    </location>
</feature>
<feature type="transmembrane region" description="Helical" evidence="5">
    <location>
        <begin position="91"/>
        <end position="111"/>
    </location>
</feature>
<evidence type="ECO:0000313" key="8">
    <source>
        <dbReference type="Proteomes" id="UP000198654"/>
    </source>
</evidence>
<dbReference type="AlphaFoldDB" id="A0A1G9ID19"/>
<dbReference type="InterPro" id="IPR049453">
    <property type="entry name" value="Memb_transporter_dom"/>
</dbReference>
<keyword evidence="3 5" id="KW-1133">Transmembrane helix</keyword>
<feature type="transmembrane region" description="Helical" evidence="5">
    <location>
        <begin position="183"/>
        <end position="204"/>
    </location>
</feature>
<gene>
    <name evidence="7" type="ORF">SAMN05661010_01147</name>
</gene>
<feature type="transmembrane region" description="Helical" evidence="5">
    <location>
        <begin position="118"/>
        <end position="138"/>
    </location>
</feature>
<evidence type="ECO:0000256" key="1">
    <source>
        <dbReference type="ARBA" id="ARBA00004141"/>
    </source>
</evidence>
<evidence type="ECO:0000256" key="2">
    <source>
        <dbReference type="ARBA" id="ARBA00022692"/>
    </source>
</evidence>
<reference evidence="7 8" key="1">
    <citation type="submission" date="2016-10" db="EMBL/GenBank/DDBJ databases">
        <authorList>
            <person name="de Groot N.N."/>
        </authorList>
    </citation>
    <scope>NUCLEOTIDE SEQUENCE [LARGE SCALE GENOMIC DNA]</scope>
    <source>
        <strain evidence="7 8">DSM 14789</strain>
    </source>
</reference>
<keyword evidence="2 5" id="KW-0812">Transmembrane</keyword>
<dbReference type="STRING" id="119000.SAMN05661010_01147"/>
<accession>A0A1G9ID19</accession>
<dbReference type="GO" id="GO:0016020">
    <property type="term" value="C:membrane"/>
    <property type="evidence" value="ECO:0007669"/>
    <property type="project" value="UniProtKB-SubCell"/>
</dbReference>
<feature type="transmembrane region" description="Helical" evidence="5">
    <location>
        <begin position="305"/>
        <end position="326"/>
    </location>
</feature>
<feature type="transmembrane region" description="Helical" evidence="5">
    <location>
        <begin position="20"/>
        <end position="37"/>
    </location>
</feature>
<feature type="transmembrane region" description="Helical" evidence="5">
    <location>
        <begin position="66"/>
        <end position="85"/>
    </location>
</feature>
<proteinExistence type="predicted"/>
<protein>
    <submittedName>
        <fullName evidence="7">Fusaric acid resistance protein-like</fullName>
    </submittedName>
</protein>
<feature type="transmembrane region" description="Helical" evidence="5">
    <location>
        <begin position="144"/>
        <end position="162"/>
    </location>
</feature>
<evidence type="ECO:0000256" key="5">
    <source>
        <dbReference type="SAM" id="Phobius"/>
    </source>
</evidence>
<dbReference type="RefSeq" id="WP_089726407.1">
    <property type="nucleotide sequence ID" value="NZ_FNGI01000002.1"/>
</dbReference>
<evidence type="ECO:0000313" key="7">
    <source>
        <dbReference type="EMBL" id="SDL23158.1"/>
    </source>
</evidence>
<feature type="domain" description="Integral membrane bound transporter" evidence="6">
    <location>
        <begin position="197"/>
        <end position="321"/>
    </location>
</feature>
<evidence type="ECO:0000259" key="6">
    <source>
        <dbReference type="Pfam" id="PF13515"/>
    </source>
</evidence>
<keyword evidence="4 5" id="KW-0472">Membrane</keyword>
<name>A0A1G9ID19_9GAMM</name>
<keyword evidence="8" id="KW-1185">Reference proteome</keyword>
<dbReference type="OrthoDB" id="581879at2"/>
<sequence>MLKRLSPLLALNQTTRPWHIPLLASLCVGLPALVGAYFGRFDLGILGCVGALVILYMPRTSIAHRMVTLVVCSFGFLACFTLGVATSFNSYLSAGVLGLTAMLVTVICRFYRLPPPGSFFFIMVASLACTLPFDLALVPLRVGLVALGGMLACLLAFFYSLYAVRKTSPPNDAPPVDRHIDAIVLESLVTGSFVGGAFLLAQLMGLNNPYWVPISCAAIMQGATFTLVWQRKIHRIVGTAIGMGLAWVIFSLPFNPWQLGLVIVVLNFIIESLIVRNYGLAVIFITPLTVIFADATTEIPPQTLVLVRLFDIVLGSFIGLIGGWVLHHPRALAYIEARIKKRRNEA</sequence>
<feature type="transmembrane region" description="Helical" evidence="5">
    <location>
        <begin position="210"/>
        <end position="229"/>
    </location>
</feature>
<dbReference type="Proteomes" id="UP000198654">
    <property type="component" value="Unassembled WGS sequence"/>
</dbReference>
<comment type="subcellular location">
    <subcellularLocation>
        <location evidence="1">Membrane</location>
        <topology evidence="1">Multi-pass membrane protein</topology>
    </subcellularLocation>
</comment>
<dbReference type="Pfam" id="PF13515">
    <property type="entry name" value="FUSC_2"/>
    <property type="match status" value="1"/>
</dbReference>
<evidence type="ECO:0000256" key="3">
    <source>
        <dbReference type="ARBA" id="ARBA00022989"/>
    </source>
</evidence>
<evidence type="ECO:0000256" key="4">
    <source>
        <dbReference type="ARBA" id="ARBA00023136"/>
    </source>
</evidence>